<reference evidence="2 3" key="1">
    <citation type="submission" date="2016-03" db="EMBL/GenBank/DDBJ databases">
        <title>Choanephora cucurbitarum.</title>
        <authorList>
            <person name="Min B."/>
            <person name="Park H."/>
            <person name="Park J.-H."/>
            <person name="Shin H.-D."/>
            <person name="Choi I.-G."/>
        </authorList>
    </citation>
    <scope>NUCLEOTIDE SEQUENCE [LARGE SCALE GENOMIC DNA]</scope>
    <source>
        <strain evidence="2 3">KUS-F28377</strain>
    </source>
</reference>
<feature type="coiled-coil region" evidence="1">
    <location>
        <begin position="17"/>
        <end position="54"/>
    </location>
</feature>
<evidence type="ECO:0000256" key="1">
    <source>
        <dbReference type="SAM" id="Coils"/>
    </source>
</evidence>
<evidence type="ECO:0000313" key="3">
    <source>
        <dbReference type="Proteomes" id="UP000093000"/>
    </source>
</evidence>
<keyword evidence="3" id="KW-1185">Reference proteome</keyword>
<dbReference type="AlphaFoldDB" id="A0A1C7N081"/>
<gene>
    <name evidence="2" type="ORF">A0J61_09903</name>
</gene>
<comment type="caution">
    <text evidence="2">The sequence shown here is derived from an EMBL/GenBank/DDBJ whole genome shotgun (WGS) entry which is preliminary data.</text>
</comment>
<name>A0A1C7N081_9FUNG</name>
<evidence type="ECO:0000313" key="2">
    <source>
        <dbReference type="EMBL" id="OBZ82049.1"/>
    </source>
</evidence>
<organism evidence="2 3">
    <name type="scientific">Choanephora cucurbitarum</name>
    <dbReference type="NCBI Taxonomy" id="101091"/>
    <lineage>
        <taxon>Eukaryota</taxon>
        <taxon>Fungi</taxon>
        <taxon>Fungi incertae sedis</taxon>
        <taxon>Mucoromycota</taxon>
        <taxon>Mucoromycotina</taxon>
        <taxon>Mucoromycetes</taxon>
        <taxon>Mucorales</taxon>
        <taxon>Mucorineae</taxon>
        <taxon>Choanephoraceae</taxon>
        <taxon>Choanephoroideae</taxon>
        <taxon>Choanephora</taxon>
    </lineage>
</organism>
<sequence>MSIATETNQNLPIQYDSDTLVTNEQQLREEIAALKREEEKLKEMDEKLKHDIEIIHEKRNVAAATGSLGDD</sequence>
<protein>
    <submittedName>
        <fullName evidence="2">Uncharacterized protein</fullName>
    </submittedName>
</protein>
<keyword evidence="1" id="KW-0175">Coiled coil</keyword>
<dbReference type="Proteomes" id="UP000093000">
    <property type="component" value="Unassembled WGS sequence"/>
</dbReference>
<dbReference type="EMBL" id="LUGH01000968">
    <property type="protein sequence ID" value="OBZ82049.1"/>
    <property type="molecule type" value="Genomic_DNA"/>
</dbReference>
<proteinExistence type="predicted"/>
<accession>A0A1C7N081</accession>
<dbReference type="InParanoid" id="A0A1C7N081"/>